<dbReference type="PANTHER" id="PTHR35340">
    <property type="entry name" value="PQQ ENZYME REPEAT PROTEIN-RELATED"/>
    <property type="match status" value="1"/>
</dbReference>
<dbReference type="AlphaFoldDB" id="A0A6G5QQ72"/>
<feature type="domain" description="Arylsulfotransferase N-terminal" evidence="2">
    <location>
        <begin position="44"/>
        <end position="130"/>
    </location>
</feature>
<protein>
    <submittedName>
        <fullName evidence="3">Arylsulfate sulfotransferase</fullName>
    </submittedName>
</protein>
<organism evidence="3 4">
    <name type="scientific">Campylobacter rectus</name>
    <name type="common">Wolinella recta</name>
    <dbReference type="NCBI Taxonomy" id="203"/>
    <lineage>
        <taxon>Bacteria</taxon>
        <taxon>Pseudomonadati</taxon>
        <taxon>Campylobacterota</taxon>
        <taxon>Epsilonproteobacteria</taxon>
        <taxon>Campylobacterales</taxon>
        <taxon>Campylobacteraceae</taxon>
        <taxon>Campylobacter</taxon>
    </lineage>
</organism>
<feature type="chain" id="PRO_5026071235" evidence="1">
    <location>
        <begin position="30"/>
        <end position="590"/>
    </location>
</feature>
<dbReference type="Pfam" id="PF05935">
    <property type="entry name" value="Arylsulfotrans"/>
    <property type="match status" value="1"/>
</dbReference>
<dbReference type="EMBL" id="CP012543">
    <property type="protein sequence ID" value="QCD47810.1"/>
    <property type="molecule type" value="Genomic_DNA"/>
</dbReference>
<dbReference type="InterPro" id="IPR010262">
    <property type="entry name" value="Arylsulfotransferase_bact"/>
</dbReference>
<evidence type="ECO:0000259" key="2">
    <source>
        <dbReference type="Pfam" id="PF17425"/>
    </source>
</evidence>
<dbReference type="PANTHER" id="PTHR35340:SF10">
    <property type="entry name" value="CYTOPLASMIC PROTEIN"/>
    <property type="match status" value="1"/>
</dbReference>
<dbReference type="Gene3D" id="2.60.40.3100">
    <property type="entry name" value="Arylsulphate sulphotransferase monomer, N-terminal domain"/>
    <property type="match status" value="1"/>
</dbReference>
<accession>A0A6G5QQ72</accession>
<keyword evidence="1" id="KW-0732">Signal</keyword>
<sequence length="590" mass="67236">MHKNFFGSIVLAAALAGGAFIAVPQTASAAVLAHHVKVQGELGSVFINPYDVAPLTAVIDRAGKDIKDVHVRVLGKPNGGIDIAYNVSEHALLNHDGVPIWGLYPDYLNEVEVSYVFNGEKKVEKYKIYAQPIVTYSRDYRFSHMQKMKVKKVDPAFKNRLYLINNTITSVHKPLDWKNGGAASWNDFTENFVVDTQGEVRWYLDYQKFYDRSERRVMDGGMMMGFHQLPNGDLSWGMAQRYMRYDMMGKEVYNRELPRGYIDLSHEVMPLKGDHLLLRVGKYNYHHADGRLSHTIRDHIIEVDGSGKVVDEWDLNEIFGKNVYRSSLIKALDARAVCLNIDMDAKEIKISDDLPFGDVTSTGTGRNWAHVNSISHDPSDDGIILSLRHQGIVKIGRDKKVKWILASPEGWSADFKEKVLVPVDKNGNKIKCENSKCEGDFDWSWTQHTAWLTPRYDNKGPVKHISVFDNGDGRGMEQPALKEEKYSRAVEYKIDEKKGTVEQTWEFGKERGFDFYSAVTSVVEWQKDKSTYFMSSSNVYLLKPDKTIKMVLVEIDPKTNDIKFEMDVESASRDDVAYRALVIDPNIFNY</sequence>
<proteinExistence type="predicted"/>
<dbReference type="RefSeq" id="WP_002945891.1">
    <property type="nucleotide sequence ID" value="NZ_CP012543.1"/>
</dbReference>
<dbReference type="InterPro" id="IPR038477">
    <property type="entry name" value="ASST_N_sf"/>
</dbReference>
<reference evidence="3 4" key="1">
    <citation type="submission" date="2016-07" db="EMBL/GenBank/DDBJ databases">
        <title>Comparative genomics of the Campylobacter concisus group.</title>
        <authorList>
            <person name="Miller W.G."/>
            <person name="Yee E."/>
            <person name="Chapman M.H."/>
            <person name="Huynh S."/>
            <person name="Bono J.L."/>
            <person name="On S.L.W."/>
            <person name="StLeger J."/>
            <person name="Foster G."/>
            <person name="Parker C.T."/>
        </authorList>
    </citation>
    <scope>NUCLEOTIDE SEQUENCE [LARGE SCALE GENOMIC DNA]</scope>
    <source>
        <strain evidence="3 4">ATCC 33238</strain>
    </source>
</reference>
<dbReference type="KEGG" id="crx:CRECT_2211"/>
<dbReference type="InterPro" id="IPR035391">
    <property type="entry name" value="Arylsulfotran_N"/>
</dbReference>
<keyword evidence="3" id="KW-0808">Transferase</keyword>
<gene>
    <name evidence="3" type="primary">astA2</name>
    <name evidence="3" type="ORF">CRECT_2211</name>
</gene>
<name>A0A6G5QQ72_CAMRE</name>
<dbReference type="Pfam" id="PF17425">
    <property type="entry name" value="Arylsulfotran_N"/>
    <property type="match status" value="1"/>
</dbReference>
<evidence type="ECO:0000313" key="3">
    <source>
        <dbReference type="EMBL" id="QCD47810.1"/>
    </source>
</evidence>
<dbReference type="InterPro" id="IPR053143">
    <property type="entry name" value="Arylsulfate_ST"/>
</dbReference>
<dbReference type="GO" id="GO:0004062">
    <property type="term" value="F:aryl sulfotransferase activity"/>
    <property type="evidence" value="ECO:0007669"/>
    <property type="project" value="InterPro"/>
</dbReference>
<feature type="signal peptide" evidence="1">
    <location>
        <begin position="1"/>
        <end position="29"/>
    </location>
</feature>
<evidence type="ECO:0000256" key="1">
    <source>
        <dbReference type="SAM" id="SignalP"/>
    </source>
</evidence>
<evidence type="ECO:0000313" key="4">
    <source>
        <dbReference type="Proteomes" id="UP000502377"/>
    </source>
</evidence>
<dbReference type="Proteomes" id="UP000502377">
    <property type="component" value="Chromosome"/>
</dbReference>